<dbReference type="InterPro" id="IPR011989">
    <property type="entry name" value="ARM-like"/>
</dbReference>
<dbReference type="Proteomes" id="UP000318582">
    <property type="component" value="Unassembled WGS sequence"/>
</dbReference>
<keyword evidence="5" id="KW-0677">Repeat</keyword>
<dbReference type="FunFam" id="1.25.10.10:FF:000028">
    <property type="entry name" value="Transportin-1 isoform 1"/>
    <property type="match status" value="1"/>
</dbReference>
<dbReference type="GO" id="GO:0031981">
    <property type="term" value="C:nuclear lumen"/>
    <property type="evidence" value="ECO:0007669"/>
    <property type="project" value="UniProtKB-ARBA"/>
</dbReference>
<dbReference type="InterPro" id="IPR040122">
    <property type="entry name" value="Importin_beta"/>
</dbReference>
<keyword evidence="7" id="KW-0539">Nucleus</keyword>
<feature type="domain" description="Importin N-terminal" evidence="10">
    <location>
        <begin position="32"/>
        <end position="99"/>
    </location>
</feature>
<reference evidence="11 12" key="1">
    <citation type="journal article" date="2019" name="Sci. Rep.">
        <title>Comparative genomics of chytrid fungi reveal insights into the obligate biotrophic and pathogenic lifestyle of Synchytrium endobioticum.</title>
        <authorList>
            <person name="van de Vossenberg B.T.L.H."/>
            <person name="Warris S."/>
            <person name="Nguyen H.D.T."/>
            <person name="van Gent-Pelzer M.P.E."/>
            <person name="Joly D.L."/>
            <person name="van de Geest H.C."/>
            <person name="Bonants P.J.M."/>
            <person name="Smith D.S."/>
            <person name="Levesque C.A."/>
            <person name="van der Lee T.A.J."/>
        </authorList>
    </citation>
    <scope>NUCLEOTIDE SEQUENCE [LARGE SCALE GENOMIC DNA]</scope>
    <source>
        <strain evidence="11 12">CBS 809.83</strain>
    </source>
</reference>
<evidence type="ECO:0000259" key="10">
    <source>
        <dbReference type="PROSITE" id="PS50166"/>
    </source>
</evidence>
<organism evidence="11 12">
    <name type="scientific">Powellomyces hirtus</name>
    <dbReference type="NCBI Taxonomy" id="109895"/>
    <lineage>
        <taxon>Eukaryota</taxon>
        <taxon>Fungi</taxon>
        <taxon>Fungi incertae sedis</taxon>
        <taxon>Chytridiomycota</taxon>
        <taxon>Chytridiomycota incertae sedis</taxon>
        <taxon>Chytridiomycetes</taxon>
        <taxon>Spizellomycetales</taxon>
        <taxon>Powellomycetaceae</taxon>
        <taxon>Powellomyces</taxon>
    </lineage>
</organism>
<protein>
    <recommendedName>
        <fullName evidence="10">Importin N-terminal domain-containing protein</fullName>
    </recommendedName>
</protein>
<comment type="caution">
    <text evidence="11">The sequence shown here is derived from an EMBL/GenBank/DDBJ whole genome shotgun (WGS) entry which is preliminary data.</text>
</comment>
<dbReference type="SUPFAM" id="SSF48371">
    <property type="entry name" value="ARM repeat"/>
    <property type="match status" value="1"/>
</dbReference>
<dbReference type="AlphaFoldDB" id="A0A507EF92"/>
<keyword evidence="3" id="KW-0813">Transport</keyword>
<evidence type="ECO:0000313" key="12">
    <source>
        <dbReference type="Proteomes" id="UP000318582"/>
    </source>
</evidence>
<evidence type="ECO:0000256" key="2">
    <source>
        <dbReference type="ARBA" id="ARBA00004496"/>
    </source>
</evidence>
<keyword evidence="6" id="KW-0653">Protein transport</keyword>
<dbReference type="Pfam" id="PF25574">
    <property type="entry name" value="TPR_IMB1"/>
    <property type="match status" value="1"/>
</dbReference>
<keyword evidence="12" id="KW-1185">Reference proteome</keyword>
<gene>
    <name evidence="11" type="ORF">PhCBS80983_g00631</name>
</gene>
<dbReference type="GO" id="GO:0031267">
    <property type="term" value="F:small GTPase binding"/>
    <property type="evidence" value="ECO:0007669"/>
    <property type="project" value="InterPro"/>
</dbReference>
<evidence type="ECO:0000256" key="7">
    <source>
        <dbReference type="ARBA" id="ARBA00023242"/>
    </source>
</evidence>
<dbReference type="Gene3D" id="1.25.10.10">
    <property type="entry name" value="Leucine-rich Repeat Variant"/>
    <property type="match status" value="2"/>
</dbReference>
<dbReference type="EMBL" id="QEAQ01000004">
    <property type="protein sequence ID" value="TPX62077.1"/>
    <property type="molecule type" value="Genomic_DNA"/>
</dbReference>
<proteinExistence type="inferred from homology"/>
<comment type="similarity">
    <text evidence="8">Belongs to the importin beta family. Importin beta-2 subfamily.</text>
</comment>
<comment type="subcellular location">
    <subcellularLocation>
        <location evidence="2">Cytoplasm</location>
    </subcellularLocation>
    <subcellularLocation>
        <location evidence="1">Nucleus</location>
    </subcellularLocation>
</comment>
<dbReference type="InterPro" id="IPR058584">
    <property type="entry name" value="IMB1_TNPO1-like_TPR"/>
</dbReference>
<dbReference type="GO" id="GO:0006606">
    <property type="term" value="P:protein import into nucleus"/>
    <property type="evidence" value="ECO:0007669"/>
    <property type="project" value="InterPro"/>
</dbReference>
<evidence type="ECO:0000256" key="9">
    <source>
        <dbReference type="SAM" id="MobiDB-lite"/>
    </source>
</evidence>
<dbReference type="Pfam" id="PF13513">
    <property type="entry name" value="HEAT_EZ"/>
    <property type="match status" value="1"/>
</dbReference>
<evidence type="ECO:0000256" key="4">
    <source>
        <dbReference type="ARBA" id="ARBA00022490"/>
    </source>
</evidence>
<sequence>MSSWQPRAEDLQLLVQLLKDSTSSDNTVQNNVRQQLETFTKIPEYPNYLACVMAMVELEASTRAIAGLTLKNYLRVHIANMQSAALEFVKSVVVRVVSDDQEPVRAAAGSIITTILSLGLALWPEVLNVLVQLIDSPQIDAVEGAFGALQKICEDSARQLDNEQPQALGFMIQKFLQHFSSPSWKVRAAAIQCCNQFVVMHSQGLMVNMEAYVQGLYERAGDEDPHVRKNVCQAMVMILENVPEALIPQLDNVVKFMLYCTDKQADDEVALEACEFWLSFAEQDQLRDNLEKYLPDVIPVLLKGMVYAEDDLIILIQEAEADDAAVPDGPQDIKPRHHKARAHAFEHESSAQQAAGGADGNEDDDSESDWDEDEDGEDVYNEWNLRKCSAAALDVFATVYENDLLPYLLPRLKEELFHQEWVHRECGILALGAIAEGCLPGMMPHLPQLVPHLISCLRDAQPLVRAITCWTLGRYAGWTVEPPVTWRNQFCQTDELLHQHRDTYFKPLVLTLLQNVLDNNKRVQEAACSALATVEEDATTHLAPFLEAILSTLSMAFGKYQDKNLLILYDAVGTLADSVGGLLREERFIHILMGPLHHKWQMIQDMERGIFPLFECMSSVAVALGPHFAPFSADVWQRCLRIIQFTLQYHQNPQAYPTIHEEPDKDFIVVSLDLLSGVAQGMGEQVQPLVSQFQPPVLSILPVCMHDNISAVRQSAFALLGDLAISAFPVLKPHLNQYLPELIDQLQFKNDDPTEVSVINNAAWASGEIALKYEGEMANWIPNLLERLVRLLNNRNPDQIVTPKAVRENAAITIGRLGFVCPELVAPHLSTFIAAWCEALRDIRDNLEKESAFQGLCRMIKLNPNGVIDSFVYFCDAVALWQRLSPELKKEFETILVGFKTGFGAQWEPMWNNVPLHIKQRLHDRYGL</sequence>
<evidence type="ECO:0000256" key="8">
    <source>
        <dbReference type="ARBA" id="ARBA00038423"/>
    </source>
</evidence>
<feature type="region of interest" description="Disordered" evidence="9">
    <location>
        <begin position="324"/>
        <end position="376"/>
    </location>
</feature>
<evidence type="ECO:0000256" key="6">
    <source>
        <dbReference type="ARBA" id="ARBA00022927"/>
    </source>
</evidence>
<dbReference type="InterPro" id="IPR001494">
    <property type="entry name" value="Importin-beta_N"/>
</dbReference>
<dbReference type="Pfam" id="PF25780">
    <property type="entry name" value="TPR_IPO5"/>
    <property type="match status" value="1"/>
</dbReference>
<dbReference type="PROSITE" id="PS50166">
    <property type="entry name" value="IMPORTIN_B_NT"/>
    <property type="match status" value="1"/>
</dbReference>
<evidence type="ECO:0000256" key="5">
    <source>
        <dbReference type="ARBA" id="ARBA00022737"/>
    </source>
</evidence>
<evidence type="ECO:0000256" key="3">
    <source>
        <dbReference type="ARBA" id="ARBA00022448"/>
    </source>
</evidence>
<accession>A0A507EF92</accession>
<dbReference type="STRING" id="109895.A0A507EF92"/>
<dbReference type="InterPro" id="IPR016024">
    <property type="entry name" value="ARM-type_fold"/>
</dbReference>
<name>A0A507EF92_9FUNG</name>
<keyword evidence="4" id="KW-0963">Cytoplasm</keyword>
<dbReference type="GO" id="GO:0005737">
    <property type="term" value="C:cytoplasm"/>
    <property type="evidence" value="ECO:0007669"/>
    <property type="project" value="UniProtKB-SubCell"/>
</dbReference>
<evidence type="ECO:0000313" key="11">
    <source>
        <dbReference type="EMBL" id="TPX62077.1"/>
    </source>
</evidence>
<dbReference type="InterPro" id="IPR057672">
    <property type="entry name" value="TPR_IPO4/5"/>
</dbReference>
<evidence type="ECO:0000256" key="1">
    <source>
        <dbReference type="ARBA" id="ARBA00004123"/>
    </source>
</evidence>
<dbReference type="PANTHER" id="PTHR10527">
    <property type="entry name" value="IMPORTIN BETA"/>
    <property type="match status" value="1"/>
</dbReference>
<feature type="compositionally biased region" description="Acidic residues" evidence="9">
    <location>
        <begin position="360"/>
        <end position="376"/>
    </location>
</feature>